<dbReference type="AlphaFoldDB" id="A0A4R5QC94"/>
<dbReference type="InterPro" id="IPR014833">
    <property type="entry name" value="TnsA_N"/>
</dbReference>
<dbReference type="InterPro" id="IPR036388">
    <property type="entry name" value="WH-like_DNA-bd_sf"/>
</dbReference>
<dbReference type="Gene3D" id="3.40.1350.10">
    <property type="match status" value="1"/>
</dbReference>
<name>A0A4R5QC94_9PROT</name>
<dbReference type="GO" id="GO:0003676">
    <property type="term" value="F:nucleic acid binding"/>
    <property type="evidence" value="ECO:0007669"/>
    <property type="project" value="InterPro"/>
</dbReference>
<dbReference type="Pfam" id="PF08722">
    <property type="entry name" value="Tn7_TnsA-like_N"/>
    <property type="match status" value="1"/>
</dbReference>
<reference evidence="3 4" key="1">
    <citation type="journal article" date="2016" name="J. Microbiol.">
        <title>Dankookia rubra gen. nov., sp. nov., an alphaproteobacterium isolated from sediment of a shallow stream.</title>
        <authorList>
            <person name="Kim W.H."/>
            <person name="Kim D.H."/>
            <person name="Kang K."/>
            <person name="Ahn T.Y."/>
        </authorList>
    </citation>
    <scope>NUCLEOTIDE SEQUENCE [LARGE SCALE GENOMIC DNA]</scope>
    <source>
        <strain evidence="3 4">JCM30602</strain>
    </source>
</reference>
<dbReference type="Pfam" id="PF08721">
    <property type="entry name" value="Tn7_Tnp_TnsA_C"/>
    <property type="match status" value="1"/>
</dbReference>
<dbReference type="EMBL" id="SMSJ01000042">
    <property type="protein sequence ID" value="TDH60238.1"/>
    <property type="molecule type" value="Genomic_DNA"/>
</dbReference>
<organism evidence="3 4">
    <name type="scientific">Dankookia rubra</name>
    <dbReference type="NCBI Taxonomy" id="1442381"/>
    <lineage>
        <taxon>Bacteria</taxon>
        <taxon>Pseudomonadati</taxon>
        <taxon>Pseudomonadota</taxon>
        <taxon>Alphaproteobacteria</taxon>
        <taxon>Acetobacterales</taxon>
        <taxon>Roseomonadaceae</taxon>
        <taxon>Dankookia</taxon>
    </lineage>
</organism>
<dbReference type="Gene3D" id="1.10.10.10">
    <property type="entry name" value="Winged helix-like DNA-binding domain superfamily/Winged helix DNA-binding domain"/>
    <property type="match status" value="1"/>
</dbReference>
<dbReference type="CDD" id="cd22362">
    <property type="entry name" value="TnsA_endonuclease-like"/>
    <property type="match status" value="1"/>
</dbReference>
<comment type="caution">
    <text evidence="3">The sequence shown here is derived from an EMBL/GenBank/DDBJ whole genome shotgun (WGS) entry which is preliminary data.</text>
</comment>
<evidence type="ECO:0000259" key="2">
    <source>
        <dbReference type="Pfam" id="PF08722"/>
    </source>
</evidence>
<dbReference type="InterPro" id="IPR014832">
    <property type="entry name" value="TnsA_C"/>
</dbReference>
<dbReference type="Proteomes" id="UP000295096">
    <property type="component" value="Unassembled WGS sequence"/>
</dbReference>
<dbReference type="SUPFAM" id="SSF52980">
    <property type="entry name" value="Restriction endonuclease-like"/>
    <property type="match status" value="1"/>
</dbReference>
<gene>
    <name evidence="3" type="ORF">E2C06_23200</name>
</gene>
<dbReference type="RefSeq" id="WP_133290981.1">
    <property type="nucleotide sequence ID" value="NZ_SMSJ01000042.1"/>
</dbReference>
<accession>A0A4R5QC94</accession>
<feature type="domain" description="TnsA endonuclease C-terminal" evidence="1">
    <location>
        <begin position="168"/>
        <end position="249"/>
    </location>
</feature>
<dbReference type="OrthoDB" id="5291587at2"/>
<evidence type="ECO:0008006" key="5">
    <source>
        <dbReference type="Google" id="ProtNLM"/>
    </source>
</evidence>
<sequence>MRRGLTRSAVARRLAGGRGSGHGALYKAFLGVRDVPSRGLTTLVPGRLTGRQHIVFSTLERHCLLFLQRLDDVIDIREQFPLPLDRSTRIAEKLGLKHPRYSRGSEMVMTVDFLVTRRRGDGQRWFHAISVKPSKELAIIRTREKLEIERLGCISLGWRWALVTEKELPPTLCGNLDWLDQWHNIPEAELRGRDVNAIAACILEAICQEPGNALNEVCASVDRLVGLDAGTGLTVFAHMLARKRWTTDLLSPLDVNRPAPILTVG</sequence>
<evidence type="ECO:0000313" key="4">
    <source>
        <dbReference type="Proteomes" id="UP000295096"/>
    </source>
</evidence>
<dbReference type="InterPro" id="IPR011335">
    <property type="entry name" value="Restrct_endonuc-II-like"/>
</dbReference>
<evidence type="ECO:0000259" key="1">
    <source>
        <dbReference type="Pfam" id="PF08721"/>
    </source>
</evidence>
<protein>
    <recommendedName>
        <fullName evidence="5">TnsA endonuclease N-terminal domain-containing protein</fullName>
    </recommendedName>
</protein>
<keyword evidence="4" id="KW-1185">Reference proteome</keyword>
<proteinExistence type="predicted"/>
<evidence type="ECO:0000313" key="3">
    <source>
        <dbReference type="EMBL" id="TDH60238.1"/>
    </source>
</evidence>
<feature type="domain" description="TnsA endonuclease N-terminal" evidence="2">
    <location>
        <begin position="71"/>
        <end position="165"/>
    </location>
</feature>
<dbReference type="InterPro" id="IPR011856">
    <property type="entry name" value="tRNA_endonuc-like_dom_sf"/>
</dbReference>